<evidence type="ECO:0000256" key="3">
    <source>
        <dbReference type="ARBA" id="ARBA00022692"/>
    </source>
</evidence>
<evidence type="ECO:0000313" key="9">
    <source>
        <dbReference type="EMBL" id="PIG82504.1"/>
    </source>
</evidence>
<evidence type="ECO:0000256" key="2">
    <source>
        <dbReference type="ARBA" id="ARBA00022448"/>
    </source>
</evidence>
<dbReference type="InterPro" id="IPR050524">
    <property type="entry name" value="APC_YAT"/>
</dbReference>
<feature type="transmembrane region" description="Helical" evidence="7">
    <location>
        <begin position="77"/>
        <end position="96"/>
    </location>
</feature>
<dbReference type="AlphaFoldDB" id="A0A2G7FPH4"/>
<evidence type="ECO:0000256" key="4">
    <source>
        <dbReference type="ARBA" id="ARBA00022970"/>
    </source>
</evidence>
<evidence type="ECO:0000256" key="5">
    <source>
        <dbReference type="ARBA" id="ARBA00022989"/>
    </source>
</evidence>
<evidence type="ECO:0000256" key="6">
    <source>
        <dbReference type="ARBA" id="ARBA00023136"/>
    </source>
</evidence>
<dbReference type="Gene3D" id="1.20.1740.10">
    <property type="entry name" value="Amino acid/polyamine transporter I"/>
    <property type="match status" value="1"/>
</dbReference>
<evidence type="ECO:0000256" key="1">
    <source>
        <dbReference type="ARBA" id="ARBA00004141"/>
    </source>
</evidence>
<keyword evidence="4" id="KW-0029">Amino-acid transport</keyword>
<feature type="transmembrane region" description="Helical" evidence="7">
    <location>
        <begin position="305"/>
        <end position="326"/>
    </location>
</feature>
<feature type="domain" description="Amino acid permease/ SLC12A" evidence="8">
    <location>
        <begin position="75"/>
        <end position="539"/>
    </location>
</feature>
<evidence type="ECO:0000313" key="10">
    <source>
        <dbReference type="Proteomes" id="UP000231358"/>
    </source>
</evidence>
<dbReference type="Proteomes" id="UP000231358">
    <property type="component" value="Unassembled WGS sequence"/>
</dbReference>
<comment type="caution">
    <text evidence="9">The sequence shown here is derived from an EMBL/GenBank/DDBJ whole genome shotgun (WGS) entry which is preliminary data.</text>
</comment>
<feature type="non-terminal residue" evidence="9">
    <location>
        <position position="1"/>
    </location>
</feature>
<dbReference type="PANTHER" id="PTHR43341:SF6">
    <property type="entry name" value="AMINO ACID TRANSPORTER (EUROFUNG)"/>
    <property type="match status" value="1"/>
</dbReference>
<keyword evidence="3 7" id="KW-0812">Transmembrane</keyword>
<feature type="transmembrane region" description="Helical" evidence="7">
    <location>
        <begin position="217"/>
        <end position="234"/>
    </location>
</feature>
<keyword evidence="5 7" id="KW-1133">Transmembrane helix</keyword>
<name>A0A2G7FPH4_9EURO</name>
<feature type="transmembrane region" description="Helical" evidence="7">
    <location>
        <begin position="410"/>
        <end position="430"/>
    </location>
</feature>
<organism evidence="9 10">
    <name type="scientific">Aspergillus arachidicola</name>
    <dbReference type="NCBI Taxonomy" id="656916"/>
    <lineage>
        <taxon>Eukaryota</taxon>
        <taxon>Fungi</taxon>
        <taxon>Dikarya</taxon>
        <taxon>Ascomycota</taxon>
        <taxon>Pezizomycotina</taxon>
        <taxon>Eurotiomycetes</taxon>
        <taxon>Eurotiomycetidae</taxon>
        <taxon>Eurotiales</taxon>
        <taxon>Aspergillaceae</taxon>
        <taxon>Aspergillus</taxon>
        <taxon>Aspergillus subgen. Circumdati</taxon>
    </lineage>
</organism>
<protein>
    <submittedName>
        <fullName evidence="9">Amino acid transporter</fullName>
    </submittedName>
</protein>
<gene>
    <name evidence="9" type="ORF">AARAC_005804</name>
</gene>
<feature type="transmembrane region" description="Helical" evidence="7">
    <location>
        <begin position="155"/>
        <end position="177"/>
    </location>
</feature>
<dbReference type="GO" id="GO:0015171">
    <property type="term" value="F:amino acid transmembrane transporter activity"/>
    <property type="evidence" value="ECO:0007669"/>
    <property type="project" value="TreeGrafter"/>
</dbReference>
<keyword evidence="10" id="KW-1185">Reference proteome</keyword>
<keyword evidence="2" id="KW-0813">Transport</keyword>
<sequence>LFAPLHLPAPAMSHPEDTIHHLHPIDPRLMPEKPEKAPSQHSNLSSELVTDIQRGTVLGNDVHAGLQRRLGNRQIQLVAIGGSIGTAIFVTIGDALRKSGPGGLLLAFLIYNVMLAMVNNSMAEMSTYMPVSGGFIYLAGKWVDDALGFMVGWNFFLYEAIMIPFEITAINLVLSFWRNDIPPAAVCVACIVIYACLNALAVKGYGEAEFWLSGGKVILIFILFAFTFVTMVGGNPQHDAFGFRHWRHPGPFAEYLRTDDLGRFEGFLAALWAASYTCVGPEYISMVAAEAKYPRIYIKNAFKTAYWRFGVFFVGSALCCGVLVAYNDPTLVAVYSGESEGAGTAAASPYVIAMNNLGVGVLPHIVSALLVTTIFSAGNTYTYCATRSLYGLSVDGKAPKFLSKCTKGGVPIRCVAVVMAFPFLSFLTLSSSSSQVLTWLMNLLTAAAIIDFIVMCVTYIWFYRACKAQGFDRSKLPYKGWLQPWCAIIGCLWMTIVVTCYGYTSFTPWNVTTFFTHYTMLLFDIIAFAAWKLFKRTRILGPDELDLVLEAPDITAYEEATKINNPPIGFWAELIQPFRPRWKKTRGQLDHTA</sequence>
<dbReference type="EMBL" id="NEXV01000519">
    <property type="protein sequence ID" value="PIG82504.1"/>
    <property type="molecule type" value="Genomic_DNA"/>
</dbReference>
<comment type="subcellular location">
    <subcellularLocation>
        <location evidence="1">Membrane</location>
        <topology evidence="1">Multi-pass membrane protein</topology>
    </subcellularLocation>
</comment>
<feature type="transmembrane region" description="Helical" evidence="7">
    <location>
        <begin position="436"/>
        <end position="462"/>
    </location>
</feature>
<feature type="transmembrane region" description="Helical" evidence="7">
    <location>
        <begin position="184"/>
        <end position="205"/>
    </location>
</feature>
<evidence type="ECO:0000256" key="7">
    <source>
        <dbReference type="SAM" id="Phobius"/>
    </source>
</evidence>
<dbReference type="STRING" id="656916.A0A2G7FPH4"/>
<feature type="transmembrane region" description="Helical" evidence="7">
    <location>
        <begin position="102"/>
        <end position="118"/>
    </location>
</feature>
<reference evidence="9 10" key="1">
    <citation type="submission" date="2017-05" db="EMBL/GenBank/DDBJ databases">
        <title>Genome sequence for an aflatoxigenic pathogen of Argentinian peanut, Aspergillus arachidicola.</title>
        <authorList>
            <person name="Moore G."/>
            <person name="Beltz S.B."/>
            <person name="Mack B.M."/>
        </authorList>
    </citation>
    <scope>NUCLEOTIDE SEQUENCE [LARGE SCALE GENOMIC DNA]</scope>
    <source>
        <strain evidence="9 10">CBS 117610</strain>
    </source>
</reference>
<dbReference type="Pfam" id="PF00324">
    <property type="entry name" value="AA_permease"/>
    <property type="match status" value="1"/>
</dbReference>
<dbReference type="GO" id="GO:0016020">
    <property type="term" value="C:membrane"/>
    <property type="evidence" value="ECO:0007669"/>
    <property type="project" value="UniProtKB-SubCell"/>
</dbReference>
<feature type="transmembrane region" description="Helical" evidence="7">
    <location>
        <begin position="516"/>
        <end position="534"/>
    </location>
</feature>
<accession>A0A2G7FPH4</accession>
<feature type="transmembrane region" description="Helical" evidence="7">
    <location>
        <begin position="357"/>
        <end position="378"/>
    </location>
</feature>
<evidence type="ECO:0000259" key="8">
    <source>
        <dbReference type="Pfam" id="PF00324"/>
    </source>
</evidence>
<dbReference type="InterPro" id="IPR004841">
    <property type="entry name" value="AA-permease/SLC12A_dom"/>
</dbReference>
<feature type="transmembrane region" description="Helical" evidence="7">
    <location>
        <begin position="482"/>
        <end position="504"/>
    </location>
</feature>
<keyword evidence="6 7" id="KW-0472">Membrane</keyword>
<dbReference type="PANTHER" id="PTHR43341">
    <property type="entry name" value="AMINO ACID PERMEASE"/>
    <property type="match status" value="1"/>
</dbReference>
<proteinExistence type="predicted"/>
<dbReference type="FunFam" id="1.20.1740.10:FF:000006">
    <property type="entry name" value="General amino acid permease"/>
    <property type="match status" value="1"/>
</dbReference>